<reference evidence="19" key="1">
    <citation type="submission" date="2017-09" db="EMBL/GenBank/DDBJ databases">
        <title>Depth-based differentiation of microbial function through sediment-hosted aquifers and enrichment of novel symbionts in the deep terrestrial subsurface.</title>
        <authorList>
            <person name="Probst A.J."/>
            <person name="Ladd B."/>
            <person name="Jarett J.K."/>
            <person name="Geller-Mcgrath D.E."/>
            <person name="Sieber C.M.K."/>
            <person name="Emerson J.B."/>
            <person name="Anantharaman K."/>
            <person name="Thomas B.C."/>
            <person name="Malmstrom R."/>
            <person name="Stieglmeier M."/>
            <person name="Klingl A."/>
            <person name="Woyke T."/>
            <person name="Ryan C.M."/>
            <person name="Banfield J.F."/>
        </authorList>
    </citation>
    <scope>NUCLEOTIDE SEQUENCE [LARGE SCALE GENOMIC DNA]</scope>
</reference>
<dbReference type="CDD" id="cd02800">
    <property type="entry name" value="tRNA_bind_EcMetRS_like"/>
    <property type="match status" value="1"/>
</dbReference>
<dbReference type="PANTHER" id="PTHR11586:SF37">
    <property type="entry name" value="TRNA-BINDING DOMAIN-CONTAINING PROTEIN"/>
    <property type="match status" value="1"/>
</dbReference>
<dbReference type="Proteomes" id="UP000229098">
    <property type="component" value="Unassembled WGS sequence"/>
</dbReference>
<dbReference type="GO" id="GO:0000049">
    <property type="term" value="F:tRNA binding"/>
    <property type="evidence" value="ECO:0007669"/>
    <property type="project" value="UniProtKB-UniRule"/>
</dbReference>
<dbReference type="EC" id="6.1.1.10" evidence="4"/>
<dbReference type="SUPFAM" id="SSF50249">
    <property type="entry name" value="Nucleic acid-binding proteins"/>
    <property type="match status" value="1"/>
</dbReference>
<dbReference type="FunFam" id="2.40.50.140:FF:000042">
    <property type="entry name" value="Methionine--tRNA ligase"/>
    <property type="match status" value="1"/>
</dbReference>
<dbReference type="PANTHER" id="PTHR11586">
    <property type="entry name" value="TRNA-AMINOACYLATION COFACTOR ARC1 FAMILY MEMBER"/>
    <property type="match status" value="1"/>
</dbReference>
<comment type="function">
    <text evidence="1">Is required not only for elongation of protein synthesis but also for the initiation of all mRNA translation through initiator tRNA(fMet) aminoacylation.</text>
</comment>
<feature type="domain" description="TRNA-binding" evidence="17">
    <location>
        <begin position="23"/>
        <end position="123"/>
    </location>
</feature>
<keyword evidence="6" id="KW-0963">Cytoplasm</keyword>
<evidence type="ECO:0000256" key="16">
    <source>
        <dbReference type="PROSITE-ProRule" id="PRU00209"/>
    </source>
</evidence>
<evidence type="ECO:0000256" key="3">
    <source>
        <dbReference type="ARBA" id="ARBA00011738"/>
    </source>
</evidence>
<evidence type="ECO:0000256" key="14">
    <source>
        <dbReference type="ARBA" id="ARBA00030904"/>
    </source>
</evidence>
<gene>
    <name evidence="18" type="primary">metG</name>
    <name evidence="18" type="ORF">COU90_02545</name>
</gene>
<comment type="subunit">
    <text evidence="3">Homodimer.</text>
</comment>
<dbReference type="EMBL" id="PFEF01000006">
    <property type="protein sequence ID" value="PJE64306.1"/>
    <property type="molecule type" value="Genomic_DNA"/>
</dbReference>
<evidence type="ECO:0000256" key="1">
    <source>
        <dbReference type="ARBA" id="ARBA00003314"/>
    </source>
</evidence>
<keyword evidence="13" id="KW-0030">Aminoacyl-tRNA synthetase</keyword>
<evidence type="ECO:0000256" key="8">
    <source>
        <dbReference type="ARBA" id="ARBA00022598"/>
    </source>
</evidence>
<keyword evidence="12" id="KW-0648">Protein biosynthesis</keyword>
<evidence type="ECO:0000256" key="10">
    <source>
        <dbReference type="ARBA" id="ARBA00022840"/>
    </source>
</evidence>
<sequence length="123" mass="13394">MEDKKQNNNETEPVLHIKISYDDFAKVELRTARILSAEAVEGSDKLVRLRVSLGTKERQLLAGIGKSYTPDDLVGKIIAVVANLKPRKMMGMESDGMLLAASGEDGPVLLTSDKEISPGAEIR</sequence>
<evidence type="ECO:0000313" key="18">
    <source>
        <dbReference type="EMBL" id="PJE64306.1"/>
    </source>
</evidence>
<evidence type="ECO:0000256" key="15">
    <source>
        <dbReference type="ARBA" id="ARBA00047364"/>
    </source>
</evidence>
<dbReference type="GO" id="GO:0005737">
    <property type="term" value="C:cytoplasm"/>
    <property type="evidence" value="ECO:0007669"/>
    <property type="project" value="UniProtKB-SubCell"/>
</dbReference>
<comment type="caution">
    <text evidence="18">The sequence shown here is derived from an EMBL/GenBank/DDBJ whole genome shotgun (WGS) entry which is preliminary data.</text>
</comment>
<evidence type="ECO:0000256" key="2">
    <source>
        <dbReference type="ARBA" id="ARBA00004496"/>
    </source>
</evidence>
<evidence type="ECO:0000256" key="13">
    <source>
        <dbReference type="ARBA" id="ARBA00023146"/>
    </source>
</evidence>
<dbReference type="GO" id="GO:0005524">
    <property type="term" value="F:ATP binding"/>
    <property type="evidence" value="ECO:0007669"/>
    <property type="project" value="UniProtKB-KW"/>
</dbReference>
<organism evidence="18 19">
    <name type="scientific">Candidatus Ryanbacteria bacterium CG10_big_fil_rev_8_21_14_0_10_43_42</name>
    <dbReference type="NCBI Taxonomy" id="1974864"/>
    <lineage>
        <taxon>Bacteria</taxon>
        <taxon>Candidatus Ryaniibacteriota</taxon>
    </lineage>
</organism>
<evidence type="ECO:0000256" key="11">
    <source>
        <dbReference type="ARBA" id="ARBA00022884"/>
    </source>
</evidence>
<comment type="catalytic activity">
    <reaction evidence="15">
        <text>tRNA(Met) + L-methionine + ATP = L-methionyl-tRNA(Met) + AMP + diphosphate</text>
        <dbReference type="Rhea" id="RHEA:13481"/>
        <dbReference type="Rhea" id="RHEA-COMP:9667"/>
        <dbReference type="Rhea" id="RHEA-COMP:9698"/>
        <dbReference type="ChEBI" id="CHEBI:30616"/>
        <dbReference type="ChEBI" id="CHEBI:33019"/>
        <dbReference type="ChEBI" id="CHEBI:57844"/>
        <dbReference type="ChEBI" id="CHEBI:78442"/>
        <dbReference type="ChEBI" id="CHEBI:78530"/>
        <dbReference type="ChEBI" id="CHEBI:456215"/>
        <dbReference type="EC" id="6.1.1.10"/>
    </reaction>
</comment>
<dbReference type="InterPro" id="IPR004495">
    <property type="entry name" value="Met-tRNA-synth_bsu_C"/>
</dbReference>
<dbReference type="NCBIfam" id="TIGR00399">
    <property type="entry name" value="metG_C_term"/>
    <property type="match status" value="1"/>
</dbReference>
<evidence type="ECO:0000259" key="17">
    <source>
        <dbReference type="PROSITE" id="PS50886"/>
    </source>
</evidence>
<dbReference type="PROSITE" id="PS50886">
    <property type="entry name" value="TRBD"/>
    <property type="match status" value="1"/>
</dbReference>
<protein>
    <recommendedName>
        <fullName evidence="5">Methionine--tRNA ligase</fullName>
        <ecNumber evidence="4">6.1.1.10</ecNumber>
    </recommendedName>
    <alternativeName>
        <fullName evidence="14">Methionyl-tRNA synthetase</fullName>
    </alternativeName>
</protein>
<dbReference type="InterPro" id="IPR002547">
    <property type="entry name" value="tRNA-bd_dom"/>
</dbReference>
<proteinExistence type="predicted"/>
<evidence type="ECO:0000256" key="12">
    <source>
        <dbReference type="ARBA" id="ARBA00022917"/>
    </source>
</evidence>
<dbReference type="Gene3D" id="2.40.50.140">
    <property type="entry name" value="Nucleic acid-binding proteins"/>
    <property type="match status" value="1"/>
</dbReference>
<dbReference type="InterPro" id="IPR012340">
    <property type="entry name" value="NA-bd_OB-fold"/>
</dbReference>
<comment type="subcellular location">
    <subcellularLocation>
        <location evidence="2">Cytoplasm</location>
    </subcellularLocation>
</comment>
<evidence type="ECO:0000256" key="5">
    <source>
        <dbReference type="ARBA" id="ARBA00018753"/>
    </source>
</evidence>
<name>A0A2M8KWK8_9BACT</name>
<evidence type="ECO:0000256" key="9">
    <source>
        <dbReference type="ARBA" id="ARBA00022741"/>
    </source>
</evidence>
<keyword evidence="8 18" id="KW-0436">Ligase</keyword>
<evidence type="ECO:0000256" key="7">
    <source>
        <dbReference type="ARBA" id="ARBA00022555"/>
    </source>
</evidence>
<keyword evidence="9" id="KW-0547">Nucleotide-binding</keyword>
<keyword evidence="11 16" id="KW-0694">RNA-binding</keyword>
<dbReference type="GO" id="GO:0004825">
    <property type="term" value="F:methionine-tRNA ligase activity"/>
    <property type="evidence" value="ECO:0007669"/>
    <property type="project" value="UniProtKB-EC"/>
</dbReference>
<dbReference type="GO" id="GO:0006431">
    <property type="term" value="P:methionyl-tRNA aminoacylation"/>
    <property type="evidence" value="ECO:0007669"/>
    <property type="project" value="InterPro"/>
</dbReference>
<dbReference type="AlphaFoldDB" id="A0A2M8KWK8"/>
<dbReference type="InterPro" id="IPR051270">
    <property type="entry name" value="Tyrosine-tRNA_ligase_regulator"/>
</dbReference>
<keyword evidence="7 16" id="KW-0820">tRNA-binding</keyword>
<accession>A0A2M8KWK8</accession>
<keyword evidence="10" id="KW-0067">ATP-binding</keyword>
<evidence type="ECO:0000313" key="19">
    <source>
        <dbReference type="Proteomes" id="UP000229098"/>
    </source>
</evidence>
<evidence type="ECO:0000256" key="6">
    <source>
        <dbReference type="ARBA" id="ARBA00022490"/>
    </source>
</evidence>
<dbReference type="Pfam" id="PF01588">
    <property type="entry name" value="tRNA_bind"/>
    <property type="match status" value="1"/>
</dbReference>
<evidence type="ECO:0000256" key="4">
    <source>
        <dbReference type="ARBA" id="ARBA00012838"/>
    </source>
</evidence>